<accession>A0A8H9GQM5</accession>
<feature type="binding site" evidence="3">
    <location>
        <position position="135"/>
    </location>
    <ligand>
        <name>a divalent metal cation</name>
        <dbReference type="ChEBI" id="CHEBI:60240"/>
    </ligand>
</feature>
<dbReference type="RefSeq" id="WP_110827803.1">
    <property type="nucleotide sequence ID" value="NZ_BMQG01000008.1"/>
</dbReference>
<feature type="binding site" evidence="3">
    <location>
        <position position="139"/>
    </location>
    <ligand>
        <name>a divalent metal cation</name>
        <dbReference type="ChEBI" id="CHEBI:60240"/>
    </ligand>
</feature>
<proteinExistence type="inferred from homology"/>
<dbReference type="Pfam" id="PF05163">
    <property type="entry name" value="DinB"/>
    <property type="match status" value="1"/>
</dbReference>
<dbReference type="SUPFAM" id="SSF109854">
    <property type="entry name" value="DinB/YfiT-like putative metalloenzymes"/>
    <property type="match status" value="1"/>
</dbReference>
<evidence type="ECO:0000256" key="1">
    <source>
        <dbReference type="ARBA" id="ARBA00008635"/>
    </source>
</evidence>
<gene>
    <name evidence="4" type="ORF">GCM10008956_24490</name>
</gene>
<dbReference type="AlphaFoldDB" id="A0A8H9GQM5"/>
<protein>
    <submittedName>
        <fullName evidence="4">Damage-inducible protein DinB</fullName>
    </submittedName>
</protein>
<evidence type="ECO:0000256" key="3">
    <source>
        <dbReference type="PIRSR" id="PIRSR607837-1"/>
    </source>
</evidence>
<dbReference type="Gene3D" id="1.20.120.450">
    <property type="entry name" value="dinb family like domain"/>
    <property type="match status" value="1"/>
</dbReference>
<evidence type="ECO:0000313" key="4">
    <source>
        <dbReference type="EMBL" id="GGM47422.1"/>
    </source>
</evidence>
<keyword evidence="5" id="KW-1185">Reference proteome</keyword>
<feature type="binding site" evidence="3">
    <location>
        <position position="47"/>
    </location>
    <ligand>
        <name>a divalent metal cation</name>
        <dbReference type="ChEBI" id="CHEBI:60240"/>
    </ligand>
</feature>
<organism evidence="4 5">
    <name type="scientific">Deinococcus arenae</name>
    <dbReference type="NCBI Taxonomy" id="1452751"/>
    <lineage>
        <taxon>Bacteria</taxon>
        <taxon>Thermotogati</taxon>
        <taxon>Deinococcota</taxon>
        <taxon>Deinococci</taxon>
        <taxon>Deinococcales</taxon>
        <taxon>Deinococcaceae</taxon>
        <taxon>Deinococcus</taxon>
    </lineage>
</organism>
<dbReference type="InterPro" id="IPR034660">
    <property type="entry name" value="DinB/YfiT-like"/>
</dbReference>
<dbReference type="PANTHER" id="PTHR37302">
    <property type="entry name" value="SLR1116 PROTEIN"/>
    <property type="match status" value="1"/>
</dbReference>
<comment type="similarity">
    <text evidence="1">Belongs to the DinB family.</text>
</comment>
<dbReference type="Proteomes" id="UP000600547">
    <property type="component" value="Unassembled WGS sequence"/>
</dbReference>
<evidence type="ECO:0000313" key="5">
    <source>
        <dbReference type="Proteomes" id="UP000600547"/>
    </source>
</evidence>
<dbReference type="PANTHER" id="PTHR37302:SF1">
    <property type="entry name" value="PROTEIN DINB"/>
    <property type="match status" value="1"/>
</dbReference>
<reference evidence="5" key="1">
    <citation type="journal article" date="2019" name="Int. J. Syst. Evol. Microbiol.">
        <title>The Global Catalogue of Microorganisms (GCM) 10K type strain sequencing project: providing services to taxonomists for standard genome sequencing and annotation.</title>
        <authorList>
            <consortium name="The Broad Institute Genomics Platform"/>
            <consortium name="The Broad Institute Genome Sequencing Center for Infectious Disease"/>
            <person name="Wu L."/>
            <person name="Ma J."/>
        </authorList>
    </citation>
    <scope>NUCLEOTIDE SEQUENCE [LARGE SCALE GENOMIC DNA]</scope>
    <source>
        <strain evidence="5">JCM 31047</strain>
    </source>
</reference>
<dbReference type="EMBL" id="BMQG01000008">
    <property type="protein sequence ID" value="GGM47422.1"/>
    <property type="molecule type" value="Genomic_DNA"/>
</dbReference>
<sequence>MTDLTLPLEAFALNARVNDFLLDRLTPEDLTLSDGRGGMTVAQLLSHMGASRGGWLLEMAPGFAASTLALTGGADPWSWHTTDPALIRAMLRAGDEAAVQAVQAHTASGTPFADPHGAGTFHTRPALFLTYMTVHDAGHRGQIMTLLRHAGAPPERLDELEDAWAVWRRPLSLPEETP</sequence>
<evidence type="ECO:0000256" key="2">
    <source>
        <dbReference type="ARBA" id="ARBA00022723"/>
    </source>
</evidence>
<keyword evidence="2 3" id="KW-0479">Metal-binding</keyword>
<dbReference type="InterPro" id="IPR007837">
    <property type="entry name" value="DinB"/>
</dbReference>
<comment type="caution">
    <text evidence="4">The sequence shown here is derived from an EMBL/GenBank/DDBJ whole genome shotgun (WGS) entry which is preliminary data.</text>
</comment>
<dbReference type="GO" id="GO:0046872">
    <property type="term" value="F:metal ion binding"/>
    <property type="evidence" value="ECO:0007669"/>
    <property type="project" value="UniProtKB-KW"/>
</dbReference>
<name>A0A8H9GQM5_9DEIO</name>